<keyword evidence="5 9" id="KW-0784">Thiamine biosynthesis</keyword>
<feature type="binding site" evidence="9">
    <location>
        <position position="140"/>
    </location>
    <ligand>
        <name>4-amino-2-methyl-5-(diphosphooxymethyl)pyrimidine</name>
        <dbReference type="ChEBI" id="CHEBI:57841"/>
    </ligand>
</feature>
<dbReference type="FunFam" id="3.20.20.70:FF:000096">
    <property type="entry name" value="Thiamine-phosphate synthase"/>
    <property type="match status" value="1"/>
</dbReference>
<evidence type="ECO:0000256" key="7">
    <source>
        <dbReference type="ARBA" id="ARBA00047851"/>
    </source>
</evidence>
<comment type="catalytic activity">
    <reaction evidence="8 9 10">
        <text>2-[(2R,5Z)-2-carboxy-4-methylthiazol-5(2H)-ylidene]ethyl phosphate + 4-amino-2-methyl-5-(diphosphooxymethyl)pyrimidine + 2 H(+) = thiamine phosphate + CO2 + diphosphate</text>
        <dbReference type="Rhea" id="RHEA:47844"/>
        <dbReference type="ChEBI" id="CHEBI:15378"/>
        <dbReference type="ChEBI" id="CHEBI:16526"/>
        <dbReference type="ChEBI" id="CHEBI:33019"/>
        <dbReference type="ChEBI" id="CHEBI:37575"/>
        <dbReference type="ChEBI" id="CHEBI:57841"/>
        <dbReference type="ChEBI" id="CHEBI:62899"/>
        <dbReference type="EC" id="2.5.1.3"/>
    </reaction>
</comment>
<feature type="binding site" evidence="9">
    <location>
        <position position="73"/>
    </location>
    <ligand>
        <name>Mg(2+)</name>
        <dbReference type="ChEBI" id="CHEBI:18420"/>
    </ligand>
</feature>
<dbReference type="GO" id="GO:0005737">
    <property type="term" value="C:cytoplasm"/>
    <property type="evidence" value="ECO:0007669"/>
    <property type="project" value="TreeGrafter"/>
</dbReference>
<dbReference type="UniPathway" id="UPA00060">
    <property type="reaction ID" value="UER00141"/>
</dbReference>
<accession>A0A8J8PDZ7</accession>
<feature type="binding site" evidence="9">
    <location>
        <begin position="187"/>
        <end position="188"/>
    </location>
    <ligand>
        <name>2-[(2R,5Z)-2-carboxy-4-methylthiazol-5(2H)-ylidene]ethyl phosphate</name>
        <dbReference type="ChEBI" id="CHEBI:62899"/>
    </ligand>
</feature>
<evidence type="ECO:0000256" key="8">
    <source>
        <dbReference type="ARBA" id="ARBA00047883"/>
    </source>
</evidence>
<dbReference type="InterPro" id="IPR034291">
    <property type="entry name" value="TMP_synthase"/>
</dbReference>
<keyword evidence="4 9" id="KW-0460">Magnesium</keyword>
<evidence type="ECO:0000256" key="2">
    <source>
        <dbReference type="ARBA" id="ARBA00022679"/>
    </source>
</evidence>
<dbReference type="RefSeq" id="WP_400194501.1">
    <property type="nucleotide sequence ID" value="NZ_CAYAYE010000042.1"/>
</dbReference>
<dbReference type="GO" id="GO:0004789">
    <property type="term" value="F:thiamine-phosphate diphosphorylase activity"/>
    <property type="evidence" value="ECO:0007669"/>
    <property type="project" value="UniProtKB-UniRule"/>
</dbReference>
<dbReference type="PANTHER" id="PTHR20857">
    <property type="entry name" value="THIAMINE-PHOSPHATE PYROPHOSPHORYLASE"/>
    <property type="match status" value="1"/>
</dbReference>
<dbReference type="PANTHER" id="PTHR20857:SF15">
    <property type="entry name" value="THIAMINE-PHOSPHATE SYNTHASE"/>
    <property type="match status" value="1"/>
</dbReference>
<evidence type="ECO:0000313" key="13">
    <source>
        <dbReference type="EMBL" id="TQS83985.1"/>
    </source>
</evidence>
<dbReference type="EMBL" id="LVVT01000007">
    <property type="protein sequence ID" value="TQS83985.1"/>
    <property type="molecule type" value="Genomic_DNA"/>
</dbReference>
<sequence>MKFTKESLKLYVITDRSWIGNRSMPEEVEKTLKSGATCLQIREKNISYDEYVSKSIELRKICNKYNVPFIVNDNIEVALASGADGVHVGQKDILNKNVRSIIGSDKILGISANSIELAIAAEKAGADYIGVGSIQLSPTKGESKILSTEYVNEICNSVSIPVVAIGGINEQNILRLKGIGIAGVAVISAVFGKEDVAEATYKLRKLVDEYI</sequence>
<comment type="function">
    <text evidence="9">Condenses 4-methyl-5-(beta-hydroxyethyl)thiazole monophosphate (THZ-P) and 2-methyl-4-amino-5-hydroxymethyl pyrimidine pyrophosphate (HMP-PP) to form thiamine monophosphate (TMP).</text>
</comment>
<protein>
    <recommendedName>
        <fullName evidence="9">Thiamine-phosphate synthase</fullName>
        <shortName evidence="9">TP synthase</shortName>
        <shortName evidence="9">TPS</shortName>
        <ecNumber evidence="9">2.5.1.3</ecNumber>
    </recommendedName>
    <alternativeName>
        <fullName evidence="9">Thiamine-phosphate pyrophosphorylase</fullName>
        <shortName evidence="9">TMP pyrophosphorylase</shortName>
        <shortName evidence="9">TMP-PPase</shortName>
    </alternativeName>
</protein>
<reference evidence="13" key="1">
    <citation type="submission" date="2016-03" db="EMBL/GenBank/DDBJ databases">
        <authorList>
            <person name="Borrel G."/>
            <person name="Mccann A."/>
            <person name="O'Toole P.W."/>
        </authorList>
    </citation>
    <scope>NUCLEOTIDE SEQUENCE</scope>
    <source>
        <strain evidence="13">183</strain>
    </source>
</reference>
<keyword evidence="2 9" id="KW-0808">Transferase</keyword>
<dbReference type="AlphaFoldDB" id="A0A8J8PDZ7"/>
<gene>
    <name evidence="9" type="primary">thiE</name>
    <name evidence="13" type="ORF">A3207_06590</name>
</gene>
<dbReference type="InterPro" id="IPR013785">
    <property type="entry name" value="Aldolase_TIM"/>
</dbReference>
<dbReference type="NCBIfam" id="TIGR00693">
    <property type="entry name" value="thiE"/>
    <property type="match status" value="1"/>
</dbReference>
<dbReference type="GO" id="GO:0009228">
    <property type="term" value="P:thiamine biosynthetic process"/>
    <property type="evidence" value="ECO:0007669"/>
    <property type="project" value="UniProtKB-KW"/>
</dbReference>
<dbReference type="InterPro" id="IPR022998">
    <property type="entry name" value="ThiamineP_synth_TenI"/>
</dbReference>
<evidence type="ECO:0000313" key="14">
    <source>
        <dbReference type="Proteomes" id="UP000752814"/>
    </source>
</evidence>
<evidence type="ECO:0000256" key="11">
    <source>
        <dbReference type="RuleBase" id="RU004253"/>
    </source>
</evidence>
<dbReference type="SUPFAM" id="SSF51391">
    <property type="entry name" value="Thiamin phosphate synthase"/>
    <property type="match status" value="1"/>
</dbReference>
<evidence type="ECO:0000256" key="9">
    <source>
        <dbReference type="HAMAP-Rule" id="MF_00097"/>
    </source>
</evidence>
<comment type="catalytic activity">
    <reaction evidence="7 9 10">
        <text>2-(2-carboxy-4-methylthiazol-5-yl)ethyl phosphate + 4-amino-2-methyl-5-(diphosphooxymethyl)pyrimidine + 2 H(+) = thiamine phosphate + CO2 + diphosphate</text>
        <dbReference type="Rhea" id="RHEA:47848"/>
        <dbReference type="ChEBI" id="CHEBI:15378"/>
        <dbReference type="ChEBI" id="CHEBI:16526"/>
        <dbReference type="ChEBI" id="CHEBI:33019"/>
        <dbReference type="ChEBI" id="CHEBI:37575"/>
        <dbReference type="ChEBI" id="CHEBI:57841"/>
        <dbReference type="ChEBI" id="CHEBI:62890"/>
        <dbReference type="EC" id="2.5.1.3"/>
    </reaction>
</comment>
<comment type="similarity">
    <text evidence="9 10">Belongs to the thiamine-phosphate synthase family.</text>
</comment>
<evidence type="ECO:0000256" key="1">
    <source>
        <dbReference type="ARBA" id="ARBA00005165"/>
    </source>
</evidence>
<comment type="cofactor">
    <cofactor evidence="9">
        <name>Mg(2+)</name>
        <dbReference type="ChEBI" id="CHEBI:18420"/>
    </cofactor>
    <text evidence="9">Binds 1 Mg(2+) ion per subunit.</text>
</comment>
<feature type="binding site" evidence="9">
    <location>
        <position position="92"/>
    </location>
    <ligand>
        <name>Mg(2+)</name>
        <dbReference type="ChEBI" id="CHEBI:18420"/>
    </ligand>
</feature>
<feature type="binding site" evidence="9">
    <location>
        <position position="167"/>
    </location>
    <ligand>
        <name>2-[(2R,5Z)-2-carboxy-4-methylthiazol-5(2H)-ylidene]ethyl phosphate</name>
        <dbReference type="ChEBI" id="CHEBI:62899"/>
    </ligand>
</feature>
<comment type="pathway">
    <text evidence="1 9 11">Cofactor biosynthesis; thiamine diphosphate biosynthesis; thiamine phosphate from 4-amino-2-methyl-5-diphosphomethylpyrimidine and 4-methyl-5-(2-phosphoethyl)-thiazole: step 1/1.</text>
</comment>
<dbReference type="HAMAP" id="MF_00097">
    <property type="entry name" value="TMP_synthase"/>
    <property type="match status" value="1"/>
</dbReference>
<evidence type="ECO:0000259" key="12">
    <source>
        <dbReference type="Pfam" id="PF02581"/>
    </source>
</evidence>
<dbReference type="Proteomes" id="UP000752814">
    <property type="component" value="Unassembled WGS sequence"/>
</dbReference>
<dbReference type="GO" id="GO:0009229">
    <property type="term" value="P:thiamine diphosphate biosynthetic process"/>
    <property type="evidence" value="ECO:0007669"/>
    <property type="project" value="UniProtKB-UniRule"/>
</dbReference>
<dbReference type="CDD" id="cd00564">
    <property type="entry name" value="TMP_TenI"/>
    <property type="match status" value="1"/>
</dbReference>
<dbReference type="EC" id="2.5.1.3" evidence="9"/>
<dbReference type="GO" id="GO:0000287">
    <property type="term" value="F:magnesium ion binding"/>
    <property type="evidence" value="ECO:0007669"/>
    <property type="project" value="UniProtKB-UniRule"/>
</dbReference>
<comment type="caution">
    <text evidence="13">The sequence shown here is derived from an EMBL/GenBank/DDBJ whole genome shotgun (WGS) entry which is preliminary data.</text>
</comment>
<evidence type="ECO:0000256" key="6">
    <source>
        <dbReference type="ARBA" id="ARBA00047334"/>
    </source>
</evidence>
<dbReference type="Gene3D" id="3.20.20.70">
    <property type="entry name" value="Aldolase class I"/>
    <property type="match status" value="1"/>
</dbReference>
<evidence type="ECO:0000256" key="5">
    <source>
        <dbReference type="ARBA" id="ARBA00022977"/>
    </source>
</evidence>
<name>A0A8J8PDZ7_9ARCH</name>
<feature type="binding site" evidence="9">
    <location>
        <begin position="40"/>
        <end position="44"/>
    </location>
    <ligand>
        <name>4-amino-2-methyl-5-(diphosphooxymethyl)pyrimidine</name>
        <dbReference type="ChEBI" id="CHEBI:57841"/>
    </ligand>
</feature>
<feature type="binding site" evidence="9">
    <location>
        <position position="111"/>
    </location>
    <ligand>
        <name>4-amino-2-methyl-5-(diphosphooxymethyl)pyrimidine</name>
        <dbReference type="ChEBI" id="CHEBI:57841"/>
    </ligand>
</feature>
<evidence type="ECO:0000256" key="4">
    <source>
        <dbReference type="ARBA" id="ARBA00022842"/>
    </source>
</evidence>
<comment type="catalytic activity">
    <reaction evidence="6 9 10">
        <text>4-methyl-5-(2-phosphooxyethyl)-thiazole + 4-amino-2-methyl-5-(diphosphooxymethyl)pyrimidine + H(+) = thiamine phosphate + diphosphate</text>
        <dbReference type="Rhea" id="RHEA:22328"/>
        <dbReference type="ChEBI" id="CHEBI:15378"/>
        <dbReference type="ChEBI" id="CHEBI:33019"/>
        <dbReference type="ChEBI" id="CHEBI:37575"/>
        <dbReference type="ChEBI" id="CHEBI:57841"/>
        <dbReference type="ChEBI" id="CHEBI:58296"/>
        <dbReference type="EC" id="2.5.1.3"/>
    </reaction>
</comment>
<evidence type="ECO:0000256" key="3">
    <source>
        <dbReference type="ARBA" id="ARBA00022723"/>
    </source>
</evidence>
<dbReference type="InterPro" id="IPR036206">
    <property type="entry name" value="ThiamineP_synth_sf"/>
</dbReference>
<feature type="binding site" evidence="9">
    <location>
        <begin position="137"/>
        <end position="139"/>
    </location>
    <ligand>
        <name>2-[(2R,5Z)-2-carboxy-4-methylthiazol-5(2H)-ylidene]ethyl phosphate</name>
        <dbReference type="ChEBI" id="CHEBI:62899"/>
    </ligand>
</feature>
<evidence type="ECO:0000256" key="10">
    <source>
        <dbReference type="RuleBase" id="RU003826"/>
    </source>
</evidence>
<proteinExistence type="inferred from homology"/>
<feature type="domain" description="Thiamine phosphate synthase/TenI" evidence="12">
    <location>
        <begin position="10"/>
        <end position="190"/>
    </location>
</feature>
<dbReference type="Pfam" id="PF02581">
    <property type="entry name" value="TMP-TENI"/>
    <property type="match status" value="1"/>
</dbReference>
<organism evidence="13 14">
    <name type="scientific">Candidatus Methanomassiliicoccus intestinalis</name>
    <dbReference type="NCBI Taxonomy" id="1406512"/>
    <lineage>
        <taxon>Archaea</taxon>
        <taxon>Methanobacteriati</taxon>
        <taxon>Thermoplasmatota</taxon>
        <taxon>Thermoplasmata</taxon>
        <taxon>Methanomassiliicoccales</taxon>
        <taxon>Methanomassiliicoccaceae</taxon>
        <taxon>Methanomassiliicoccus</taxon>
    </lineage>
</organism>
<feature type="binding site" evidence="9">
    <location>
        <position position="72"/>
    </location>
    <ligand>
        <name>4-amino-2-methyl-5-(diphosphooxymethyl)pyrimidine</name>
        <dbReference type="ChEBI" id="CHEBI:57841"/>
    </ligand>
</feature>
<keyword evidence="3 9" id="KW-0479">Metal-binding</keyword>